<evidence type="ECO:0000313" key="3">
    <source>
        <dbReference type="Proteomes" id="UP000053989"/>
    </source>
</evidence>
<dbReference type="InParanoid" id="A0A0C3EE24"/>
<dbReference type="HOGENOM" id="CLU_3033681_0_0_1"/>
<feature type="region of interest" description="Disordered" evidence="1">
    <location>
        <begin position="19"/>
        <end position="55"/>
    </location>
</feature>
<evidence type="ECO:0000313" key="2">
    <source>
        <dbReference type="EMBL" id="KIM66146.1"/>
    </source>
</evidence>
<organism evidence="2 3">
    <name type="scientific">Scleroderma citrinum Foug A</name>
    <dbReference type="NCBI Taxonomy" id="1036808"/>
    <lineage>
        <taxon>Eukaryota</taxon>
        <taxon>Fungi</taxon>
        <taxon>Dikarya</taxon>
        <taxon>Basidiomycota</taxon>
        <taxon>Agaricomycotina</taxon>
        <taxon>Agaricomycetes</taxon>
        <taxon>Agaricomycetidae</taxon>
        <taxon>Boletales</taxon>
        <taxon>Sclerodermatineae</taxon>
        <taxon>Sclerodermataceae</taxon>
        <taxon>Scleroderma</taxon>
    </lineage>
</organism>
<sequence length="55" mass="6120">MSQTWPDWEHSLSVRMSCNPACDRDDSPEPESAQTGQKRGRPSALELAPRKKPPG</sequence>
<proteinExistence type="predicted"/>
<keyword evidence="3" id="KW-1185">Reference proteome</keyword>
<dbReference type="Proteomes" id="UP000053989">
    <property type="component" value="Unassembled WGS sequence"/>
</dbReference>
<reference evidence="3" key="2">
    <citation type="submission" date="2015-01" db="EMBL/GenBank/DDBJ databases">
        <title>Evolutionary Origins and Diversification of the Mycorrhizal Mutualists.</title>
        <authorList>
            <consortium name="DOE Joint Genome Institute"/>
            <consortium name="Mycorrhizal Genomics Consortium"/>
            <person name="Kohler A."/>
            <person name="Kuo A."/>
            <person name="Nagy L.G."/>
            <person name="Floudas D."/>
            <person name="Copeland A."/>
            <person name="Barry K.W."/>
            <person name="Cichocki N."/>
            <person name="Veneault-Fourrey C."/>
            <person name="LaButti K."/>
            <person name="Lindquist E.A."/>
            <person name="Lipzen A."/>
            <person name="Lundell T."/>
            <person name="Morin E."/>
            <person name="Murat C."/>
            <person name="Riley R."/>
            <person name="Ohm R."/>
            <person name="Sun H."/>
            <person name="Tunlid A."/>
            <person name="Henrissat B."/>
            <person name="Grigoriev I.V."/>
            <person name="Hibbett D.S."/>
            <person name="Martin F."/>
        </authorList>
    </citation>
    <scope>NUCLEOTIDE SEQUENCE [LARGE SCALE GENOMIC DNA]</scope>
    <source>
        <strain evidence="3">Foug A</strain>
    </source>
</reference>
<reference evidence="2 3" key="1">
    <citation type="submission" date="2014-04" db="EMBL/GenBank/DDBJ databases">
        <authorList>
            <consortium name="DOE Joint Genome Institute"/>
            <person name="Kuo A."/>
            <person name="Kohler A."/>
            <person name="Nagy L.G."/>
            <person name="Floudas D."/>
            <person name="Copeland A."/>
            <person name="Barry K.W."/>
            <person name="Cichocki N."/>
            <person name="Veneault-Fourrey C."/>
            <person name="LaButti K."/>
            <person name="Lindquist E.A."/>
            <person name="Lipzen A."/>
            <person name="Lundell T."/>
            <person name="Morin E."/>
            <person name="Murat C."/>
            <person name="Sun H."/>
            <person name="Tunlid A."/>
            <person name="Henrissat B."/>
            <person name="Grigoriev I.V."/>
            <person name="Hibbett D.S."/>
            <person name="Martin F."/>
            <person name="Nordberg H.P."/>
            <person name="Cantor M.N."/>
            <person name="Hua S.X."/>
        </authorList>
    </citation>
    <scope>NUCLEOTIDE SEQUENCE [LARGE SCALE GENOMIC DNA]</scope>
    <source>
        <strain evidence="2 3">Foug A</strain>
    </source>
</reference>
<protein>
    <submittedName>
        <fullName evidence="2">Uncharacterized protein</fullName>
    </submittedName>
</protein>
<name>A0A0C3EE24_9AGAM</name>
<dbReference type="EMBL" id="KN822018">
    <property type="protein sequence ID" value="KIM66146.1"/>
    <property type="molecule type" value="Genomic_DNA"/>
</dbReference>
<evidence type="ECO:0000256" key="1">
    <source>
        <dbReference type="SAM" id="MobiDB-lite"/>
    </source>
</evidence>
<accession>A0A0C3EE24</accession>
<dbReference type="AlphaFoldDB" id="A0A0C3EE24"/>
<gene>
    <name evidence="2" type="ORF">SCLCIDRAFT_22034</name>
</gene>